<evidence type="ECO:0000313" key="6">
    <source>
        <dbReference type="EMBL" id="PPL20440.1"/>
    </source>
</evidence>
<dbReference type="PANTHER" id="PTHR34294:SF1">
    <property type="entry name" value="TRANSCRIPTIONAL REGULATOR LSRR"/>
    <property type="match status" value="1"/>
</dbReference>
<feature type="domain" description="Sugar-binding" evidence="5">
    <location>
        <begin position="78"/>
        <end position="320"/>
    </location>
</feature>
<keyword evidence="4" id="KW-0804">Transcription</keyword>
<evidence type="ECO:0000256" key="4">
    <source>
        <dbReference type="ARBA" id="ARBA00023163"/>
    </source>
</evidence>
<gene>
    <name evidence="6" type="ORF">GY24_01335</name>
</gene>
<evidence type="ECO:0000256" key="2">
    <source>
        <dbReference type="ARBA" id="ARBA00023015"/>
    </source>
</evidence>
<keyword evidence="2" id="KW-0805">Transcription regulation</keyword>
<reference evidence="6 7" key="1">
    <citation type="journal article" date="2008" name="Int. J. Syst. Evol. Microbiol.">
        <title>Leifsonia pindariensis sp. nov., isolated from the Pindari glacier of the Indian Himalayas, and emended description of the genus Leifsonia.</title>
        <authorList>
            <person name="Reddy G.S."/>
            <person name="Prabagaran S.R."/>
            <person name="Shivaji S."/>
        </authorList>
    </citation>
    <scope>NUCLEOTIDE SEQUENCE [LARGE SCALE GENOMIC DNA]</scope>
    <source>
        <strain evidence="6 7">PON 10</strain>
    </source>
</reference>
<organism evidence="6 7">
    <name type="scientific">Microterricola pindariensis</name>
    <dbReference type="NCBI Taxonomy" id="478010"/>
    <lineage>
        <taxon>Bacteria</taxon>
        <taxon>Bacillati</taxon>
        <taxon>Actinomycetota</taxon>
        <taxon>Actinomycetes</taxon>
        <taxon>Micrococcales</taxon>
        <taxon>Microbacteriaceae</taxon>
        <taxon>Microterricola</taxon>
    </lineage>
</organism>
<evidence type="ECO:0000256" key="3">
    <source>
        <dbReference type="ARBA" id="ARBA00023125"/>
    </source>
</evidence>
<dbReference type="InterPro" id="IPR036388">
    <property type="entry name" value="WH-like_DNA-bd_sf"/>
</dbReference>
<evidence type="ECO:0000313" key="7">
    <source>
        <dbReference type="Proteomes" id="UP000237755"/>
    </source>
</evidence>
<proteinExistence type="inferred from homology"/>
<dbReference type="Pfam" id="PF04198">
    <property type="entry name" value="Sugar-bind"/>
    <property type="match status" value="1"/>
</dbReference>
<dbReference type="EMBL" id="MPZN01000002">
    <property type="protein sequence ID" value="PPL20440.1"/>
    <property type="molecule type" value="Genomic_DNA"/>
</dbReference>
<protein>
    <recommendedName>
        <fullName evidence="5">Sugar-binding domain-containing protein</fullName>
    </recommendedName>
</protein>
<dbReference type="Gene3D" id="1.10.10.10">
    <property type="entry name" value="Winged helix-like DNA-binding domain superfamily/Winged helix DNA-binding domain"/>
    <property type="match status" value="1"/>
</dbReference>
<sequence>MRLEVATRTPPKHPTHDPSQVLRVARSYYLDDESKVAIAERELLSRWQVARILEDARASGLVRISVGDPAEIDSVTGAKITSALGLAETIVVGRSRKLGLEPSLDSVGEALARYLSATVLEGDAVGLTWSRAIESMAAHLDHLAPCDVVQLAGALTLTGNRMGSVEIIRHVARLAHGTAYPIYAPLVVESPDIRRALEQQAEIAACLKRAADLSIAVVSVGTWSEEGSSLYPLVPAKLAQQAAAAGAVGEISGRVFTGDGALALAALDDRVLGISAEQLRAVPHIVATSYGAHRVDATIAAARAGYAHTLIIDSALADAITEKLGL</sequence>
<dbReference type="Gene3D" id="3.40.50.1360">
    <property type="match status" value="1"/>
</dbReference>
<evidence type="ECO:0000256" key="1">
    <source>
        <dbReference type="ARBA" id="ARBA00010466"/>
    </source>
</evidence>
<name>A0ABX5B035_9MICO</name>
<dbReference type="PANTHER" id="PTHR34294">
    <property type="entry name" value="TRANSCRIPTIONAL REGULATOR-RELATED"/>
    <property type="match status" value="1"/>
</dbReference>
<accession>A0ABX5B035</accession>
<comment type="similarity">
    <text evidence="1">Belongs to the SorC transcriptional regulatory family.</text>
</comment>
<comment type="caution">
    <text evidence="6">The sequence shown here is derived from an EMBL/GenBank/DDBJ whole genome shotgun (WGS) entry which is preliminary data.</text>
</comment>
<dbReference type="InterPro" id="IPR051054">
    <property type="entry name" value="SorC_transcr_regulators"/>
</dbReference>
<dbReference type="SUPFAM" id="SSF100950">
    <property type="entry name" value="NagB/RpiA/CoA transferase-like"/>
    <property type="match status" value="1"/>
</dbReference>
<dbReference type="Proteomes" id="UP000237755">
    <property type="component" value="Unassembled WGS sequence"/>
</dbReference>
<keyword evidence="7" id="KW-1185">Reference proteome</keyword>
<dbReference type="InterPro" id="IPR007324">
    <property type="entry name" value="Sugar-bd_dom_put"/>
</dbReference>
<evidence type="ECO:0000259" key="5">
    <source>
        <dbReference type="Pfam" id="PF04198"/>
    </source>
</evidence>
<dbReference type="InterPro" id="IPR037171">
    <property type="entry name" value="NagB/RpiA_transferase-like"/>
</dbReference>
<keyword evidence="3" id="KW-0238">DNA-binding</keyword>